<dbReference type="InterPro" id="IPR006059">
    <property type="entry name" value="SBP"/>
</dbReference>
<dbReference type="Pfam" id="PF13416">
    <property type="entry name" value="SBP_bac_8"/>
    <property type="match status" value="1"/>
</dbReference>
<evidence type="ECO:0000313" key="3">
    <source>
        <dbReference type="Proteomes" id="UP001595898"/>
    </source>
</evidence>
<protein>
    <submittedName>
        <fullName evidence="2">PotD/PotF family extracellular solute-binding protein</fullName>
    </submittedName>
</protein>
<dbReference type="RefSeq" id="WP_250142389.1">
    <property type="nucleotide sequence ID" value="NZ_JALIQP010000007.1"/>
</dbReference>
<keyword evidence="1" id="KW-0732">Signal</keyword>
<name>A0ABD5PIU6_9EURY</name>
<evidence type="ECO:0000256" key="1">
    <source>
        <dbReference type="ARBA" id="ARBA00022729"/>
    </source>
</evidence>
<dbReference type="AlphaFoldDB" id="A0ABD5PIU6"/>
<organism evidence="2 3">
    <name type="scientific">Halosolutus amylolyticus</name>
    <dbReference type="NCBI Taxonomy" id="2932267"/>
    <lineage>
        <taxon>Archaea</taxon>
        <taxon>Methanobacteriati</taxon>
        <taxon>Methanobacteriota</taxon>
        <taxon>Stenosarchaea group</taxon>
        <taxon>Halobacteria</taxon>
        <taxon>Halobacteriales</taxon>
        <taxon>Natrialbaceae</taxon>
        <taxon>Halosolutus</taxon>
    </lineage>
</organism>
<reference evidence="2 3" key="1">
    <citation type="journal article" date="2019" name="Int. J. Syst. Evol. Microbiol.">
        <title>The Global Catalogue of Microorganisms (GCM) 10K type strain sequencing project: providing services to taxonomists for standard genome sequencing and annotation.</title>
        <authorList>
            <consortium name="The Broad Institute Genomics Platform"/>
            <consortium name="The Broad Institute Genome Sequencing Center for Infectious Disease"/>
            <person name="Wu L."/>
            <person name="Ma J."/>
        </authorList>
    </citation>
    <scope>NUCLEOTIDE SEQUENCE [LARGE SCALE GENOMIC DNA]</scope>
    <source>
        <strain evidence="2 3">WLHS5</strain>
    </source>
</reference>
<dbReference type="Gene3D" id="3.40.190.10">
    <property type="entry name" value="Periplasmic binding protein-like II"/>
    <property type="match status" value="2"/>
</dbReference>
<keyword evidence="3" id="KW-1185">Reference proteome</keyword>
<accession>A0ABD5PIU6</accession>
<dbReference type="EMBL" id="JBHSFA010000001">
    <property type="protein sequence ID" value="MFC4540343.1"/>
    <property type="molecule type" value="Genomic_DNA"/>
</dbReference>
<dbReference type="Proteomes" id="UP001595898">
    <property type="component" value="Unassembled WGS sequence"/>
</dbReference>
<sequence length="387" mass="43196">MLTTDKPNRRKILAMTAAGAAGGLAGCLGGDNNGPNDGFRPIEASEIPPDGTEGSVNSWHIFNGWMEAITDSFEDEYGLSVNHAFHASPQPVRAELNQGNSEIDVSFGLPNILQEGLQDDNNWFEPLPTEIMDGWESNLEEVKELDEEHFTNDDGDVVAISYSSDWAPALVYNTDYFDEPPDSWDIFWEEDLAGDIALSQLHTYPCRIAALYTGQDPTDPDDFEEIEEVLVQQRDLNQTYWGDFSMAQEMMSREDIVATVNTPGRASLSRFQDDAPVDWTIPQEGSVLDYGQMFIPTGAPNPRGALAFLDWALRPENQVRLFTEHATAPTISAFDDYAEELDLSQEQIDFIDDSDRVPDDIPDYNNIEESAEVNAEYADLWTRVMGA</sequence>
<gene>
    <name evidence="2" type="ORF">ACFO5R_00110</name>
</gene>
<dbReference type="SUPFAM" id="SSF53850">
    <property type="entry name" value="Periplasmic binding protein-like II"/>
    <property type="match status" value="1"/>
</dbReference>
<proteinExistence type="predicted"/>
<dbReference type="PROSITE" id="PS51257">
    <property type="entry name" value="PROKAR_LIPOPROTEIN"/>
    <property type="match status" value="1"/>
</dbReference>
<comment type="caution">
    <text evidence="2">The sequence shown here is derived from an EMBL/GenBank/DDBJ whole genome shotgun (WGS) entry which is preliminary data.</text>
</comment>
<evidence type="ECO:0000313" key="2">
    <source>
        <dbReference type="EMBL" id="MFC4540343.1"/>
    </source>
</evidence>
<dbReference type="PANTHER" id="PTHR30006">
    <property type="entry name" value="THIAMINE-BINDING PERIPLASMIC PROTEIN-RELATED"/>
    <property type="match status" value="1"/>
</dbReference>